<dbReference type="AlphaFoldDB" id="A0A6C0ANJ5"/>
<dbReference type="InterPro" id="IPR011335">
    <property type="entry name" value="Restrct_endonuc-II-like"/>
</dbReference>
<reference evidence="2" key="1">
    <citation type="journal article" date="2020" name="Nature">
        <title>Giant virus diversity and host interactions through global metagenomics.</title>
        <authorList>
            <person name="Schulz F."/>
            <person name="Roux S."/>
            <person name="Paez-Espino D."/>
            <person name="Jungbluth S."/>
            <person name="Walsh D.A."/>
            <person name="Denef V.J."/>
            <person name="McMahon K.D."/>
            <person name="Konstantinidis K.T."/>
            <person name="Eloe-Fadrosh E.A."/>
            <person name="Kyrpides N.C."/>
            <person name="Woyke T."/>
        </authorList>
    </citation>
    <scope>NUCLEOTIDE SEQUENCE</scope>
    <source>
        <strain evidence="2">GVMAG-S-1101161-73</strain>
    </source>
</reference>
<evidence type="ECO:0000259" key="1">
    <source>
        <dbReference type="SMART" id="SM00891"/>
    </source>
</evidence>
<dbReference type="InterPro" id="IPR006166">
    <property type="entry name" value="ERCC4_domain"/>
</dbReference>
<dbReference type="Pfam" id="PF02732">
    <property type="entry name" value="ERCC4"/>
    <property type="match status" value="1"/>
</dbReference>
<evidence type="ECO:0000313" key="2">
    <source>
        <dbReference type="EMBL" id="QHS81010.1"/>
    </source>
</evidence>
<protein>
    <recommendedName>
        <fullName evidence="1">ERCC4 domain-containing protein</fullName>
    </recommendedName>
</protein>
<dbReference type="GO" id="GO:0003677">
    <property type="term" value="F:DNA binding"/>
    <property type="evidence" value="ECO:0007669"/>
    <property type="project" value="InterPro"/>
</dbReference>
<dbReference type="EMBL" id="MN740728">
    <property type="protein sequence ID" value="QHS81010.1"/>
    <property type="molecule type" value="Genomic_DNA"/>
</dbReference>
<dbReference type="Gene3D" id="3.40.50.10130">
    <property type="match status" value="1"/>
</dbReference>
<name>A0A6C0ANJ5_9ZZZZ</name>
<dbReference type="GO" id="GO:0006259">
    <property type="term" value="P:DNA metabolic process"/>
    <property type="evidence" value="ECO:0007669"/>
    <property type="project" value="UniProtKB-ARBA"/>
</dbReference>
<accession>A0A6C0ANJ5</accession>
<dbReference type="SMART" id="SM00891">
    <property type="entry name" value="ERCC4"/>
    <property type="match status" value="1"/>
</dbReference>
<dbReference type="GO" id="GO:0004518">
    <property type="term" value="F:nuclease activity"/>
    <property type="evidence" value="ECO:0007669"/>
    <property type="project" value="InterPro"/>
</dbReference>
<sequence>MPIWLDYRERGLQALPLGKTLQLITPPVGDIWIGELDGSGNLLEGGVILERKSLSDLEASVIDGRYEEQRGRLLAYANEHKVAIGYVIEGETAEFQGRRFTGNSVLKIIARIQFHHRIPVFQTKSLEATLALAALIEAEWLKDKAHYSWQSSAGNLATPVAASYTKSNSRDSPDSFLLGVLTQCRGVSEALGRLILEKAKTLEGLMALGEPDIAAISDSTGKRKVGKAVAARLHGLLHSLAANPSVSS</sequence>
<dbReference type="SUPFAM" id="SSF52980">
    <property type="entry name" value="Restriction endonuclease-like"/>
    <property type="match status" value="1"/>
</dbReference>
<feature type="domain" description="ERCC4" evidence="1">
    <location>
        <begin position="2"/>
        <end position="92"/>
    </location>
</feature>
<proteinExistence type="predicted"/>
<organism evidence="2">
    <name type="scientific">viral metagenome</name>
    <dbReference type="NCBI Taxonomy" id="1070528"/>
    <lineage>
        <taxon>unclassified sequences</taxon>
        <taxon>metagenomes</taxon>
        <taxon>organismal metagenomes</taxon>
    </lineage>
</organism>